<keyword evidence="2" id="KW-1185">Reference proteome</keyword>
<dbReference type="Proteomes" id="UP000324233">
    <property type="component" value="Chromosome"/>
</dbReference>
<sequence>MSELPPACAIAFKEWDGVCRALLEGRQSLLVRKGGIEEEGGVFRPEHPAFWLYPTRVHQAEQGLRESWGLPSGPVDPAHPIELRGLAHVDRIARVSETQHLAALMPYHVWTEETILKRYRYREPGLWVLAVRVYRREPAVTLIPTPEQLGCKSWVGLEAPLETAGASPVVGDVEWKDRLDSLSTLLPWEDQPA</sequence>
<protein>
    <recommendedName>
        <fullName evidence="3">DUF1802 family protein</fullName>
    </recommendedName>
</protein>
<dbReference type="AlphaFoldDB" id="A0A5B9W7N9"/>
<evidence type="ECO:0000313" key="2">
    <source>
        <dbReference type="Proteomes" id="UP000324233"/>
    </source>
</evidence>
<dbReference type="EMBL" id="CP042997">
    <property type="protein sequence ID" value="QEH36696.1"/>
    <property type="molecule type" value="Genomic_DNA"/>
</dbReference>
<dbReference type="Pfam" id="PF08819">
    <property type="entry name" value="DUF1802"/>
    <property type="match status" value="1"/>
</dbReference>
<dbReference type="InterPro" id="IPR014923">
    <property type="entry name" value="DUF1802"/>
</dbReference>
<reference evidence="1 2" key="1">
    <citation type="submission" date="2019-08" db="EMBL/GenBank/DDBJ databases">
        <title>Deep-cultivation of Planctomycetes and their phenomic and genomic characterization uncovers novel biology.</title>
        <authorList>
            <person name="Wiegand S."/>
            <person name="Jogler M."/>
            <person name="Boedeker C."/>
            <person name="Pinto D."/>
            <person name="Vollmers J."/>
            <person name="Rivas-Marin E."/>
            <person name="Kohn T."/>
            <person name="Peeters S.H."/>
            <person name="Heuer A."/>
            <person name="Rast P."/>
            <person name="Oberbeckmann S."/>
            <person name="Bunk B."/>
            <person name="Jeske O."/>
            <person name="Meyerdierks A."/>
            <person name="Storesund J.E."/>
            <person name="Kallscheuer N."/>
            <person name="Luecker S."/>
            <person name="Lage O.M."/>
            <person name="Pohl T."/>
            <person name="Merkel B.J."/>
            <person name="Hornburger P."/>
            <person name="Mueller R.-W."/>
            <person name="Bruemmer F."/>
            <person name="Labrenz M."/>
            <person name="Spormann A.M."/>
            <person name="Op den Camp H."/>
            <person name="Overmann J."/>
            <person name="Amann R."/>
            <person name="Jetten M.S.M."/>
            <person name="Mascher T."/>
            <person name="Medema M.H."/>
            <person name="Devos D.P."/>
            <person name="Kaster A.-K."/>
            <person name="Ovreas L."/>
            <person name="Rohde M."/>
            <person name="Galperin M.Y."/>
            <person name="Jogler C."/>
        </authorList>
    </citation>
    <scope>NUCLEOTIDE SEQUENCE [LARGE SCALE GENOMIC DNA]</scope>
    <source>
        <strain evidence="1 2">OJF2</strain>
    </source>
</reference>
<proteinExistence type="predicted"/>
<evidence type="ECO:0008006" key="3">
    <source>
        <dbReference type="Google" id="ProtNLM"/>
    </source>
</evidence>
<dbReference type="KEGG" id="agv:OJF2_52810"/>
<evidence type="ECO:0000313" key="1">
    <source>
        <dbReference type="EMBL" id="QEH36696.1"/>
    </source>
</evidence>
<accession>A0A5B9W7N9</accession>
<organism evidence="1 2">
    <name type="scientific">Aquisphaera giovannonii</name>
    <dbReference type="NCBI Taxonomy" id="406548"/>
    <lineage>
        <taxon>Bacteria</taxon>
        <taxon>Pseudomonadati</taxon>
        <taxon>Planctomycetota</taxon>
        <taxon>Planctomycetia</taxon>
        <taxon>Isosphaerales</taxon>
        <taxon>Isosphaeraceae</taxon>
        <taxon>Aquisphaera</taxon>
    </lineage>
</organism>
<name>A0A5B9W7N9_9BACT</name>
<gene>
    <name evidence="1" type="ORF">OJF2_52810</name>
</gene>
<dbReference type="RefSeq" id="WP_246196151.1">
    <property type="nucleotide sequence ID" value="NZ_CP042997.1"/>
</dbReference>